<organism evidence="1 2">
    <name type="scientific">Streptococcus pneumoniae</name>
    <dbReference type="NCBI Taxonomy" id="1313"/>
    <lineage>
        <taxon>Bacteria</taxon>
        <taxon>Bacillati</taxon>
        <taxon>Bacillota</taxon>
        <taxon>Bacilli</taxon>
        <taxon>Lactobacillales</taxon>
        <taxon>Streptococcaceae</taxon>
        <taxon>Streptococcus</taxon>
    </lineage>
</organism>
<accession>A0AAW9W949</accession>
<feature type="non-terminal residue" evidence="1">
    <location>
        <position position="57"/>
    </location>
</feature>
<dbReference type="Proteomes" id="UP000729182">
    <property type="component" value="Unassembled WGS sequence"/>
</dbReference>
<proteinExistence type="predicted"/>
<reference evidence="1" key="1">
    <citation type="submission" date="2019-11" db="EMBL/GenBank/DDBJ databases">
        <title>Growth characteristics of pneumococcus vary with the chemical composition of the capsule and with environmental conditions.</title>
        <authorList>
            <person name="Tothpal A."/>
            <person name="Desobry K."/>
            <person name="Joshi S."/>
            <person name="Wyllie A.L."/>
            <person name="Weinberger D.M."/>
        </authorList>
    </citation>
    <scope>NUCLEOTIDE SEQUENCE</scope>
    <source>
        <strain evidence="1">Pnumococcus10A</strain>
    </source>
</reference>
<sequence length="57" mass="6617">MQNDNWKLKPLQILFNYCKECKPLPGSPAELEAFEKIQLGFANQFELFFPDNLAPKT</sequence>
<evidence type="ECO:0000313" key="1">
    <source>
        <dbReference type="EMBL" id="MTV78284.1"/>
    </source>
</evidence>
<dbReference type="AlphaFoldDB" id="A0AAW9W949"/>
<evidence type="ECO:0000313" key="2">
    <source>
        <dbReference type="Proteomes" id="UP000729182"/>
    </source>
</evidence>
<name>A0AAW9W949_STREE</name>
<comment type="caution">
    <text evidence="1">The sequence shown here is derived from an EMBL/GenBank/DDBJ whole genome shotgun (WGS) entry which is preliminary data.</text>
</comment>
<gene>
    <name evidence="1" type="ORF">GM535_13805</name>
</gene>
<protein>
    <submittedName>
        <fullName evidence="1">Uncharacterized protein</fullName>
    </submittedName>
</protein>
<dbReference type="EMBL" id="WNHN01000875">
    <property type="protein sequence ID" value="MTV78284.1"/>
    <property type="molecule type" value="Genomic_DNA"/>
</dbReference>